<reference evidence="3" key="1">
    <citation type="submission" date="2021-01" db="EMBL/GenBank/DDBJ databases">
        <title>Description of Breznakiella homolactica.</title>
        <authorList>
            <person name="Song Y."/>
            <person name="Brune A."/>
        </authorList>
    </citation>
    <scope>NUCLEOTIDE SEQUENCE</scope>
    <source>
        <strain evidence="3">RmG30</strain>
    </source>
</reference>
<dbReference type="KEGG" id="bhc:JFL75_05720"/>
<dbReference type="NCBIfam" id="TIGR03546">
    <property type="entry name" value="TIGR03546 family protein"/>
    <property type="match status" value="1"/>
</dbReference>
<feature type="transmembrane region" description="Helical" evidence="1">
    <location>
        <begin position="110"/>
        <end position="133"/>
    </location>
</feature>
<gene>
    <name evidence="3" type="ORF">JFL75_05720</name>
</gene>
<keyword evidence="1" id="KW-0472">Membrane</keyword>
<protein>
    <submittedName>
        <fullName evidence="3">TIGR03546 family protein</fullName>
    </submittedName>
</protein>
<feature type="transmembrane region" description="Helical" evidence="1">
    <location>
        <begin position="28"/>
        <end position="50"/>
    </location>
</feature>
<proteinExistence type="predicted"/>
<accession>A0A7T8BBH7</accession>
<dbReference type="InterPro" id="IPR018639">
    <property type="entry name" value="DUF2062"/>
</dbReference>
<evidence type="ECO:0000259" key="2">
    <source>
        <dbReference type="Pfam" id="PF09835"/>
    </source>
</evidence>
<name>A0A7T8BBH7_9SPIR</name>
<keyword evidence="1" id="KW-1133">Transmembrane helix</keyword>
<dbReference type="AlphaFoldDB" id="A0A7T8BBH7"/>
<evidence type="ECO:0000313" key="4">
    <source>
        <dbReference type="Proteomes" id="UP000595917"/>
    </source>
</evidence>
<dbReference type="RefSeq" id="WP_215627720.1">
    <property type="nucleotide sequence ID" value="NZ_CP067089.2"/>
</dbReference>
<dbReference type="Proteomes" id="UP000595917">
    <property type="component" value="Chromosome"/>
</dbReference>
<evidence type="ECO:0000313" key="3">
    <source>
        <dbReference type="EMBL" id="QQO10416.1"/>
    </source>
</evidence>
<dbReference type="InterPro" id="IPR019935">
    <property type="entry name" value="CHP03546"/>
</dbReference>
<dbReference type="EMBL" id="CP067089">
    <property type="protein sequence ID" value="QQO10416.1"/>
    <property type="molecule type" value="Genomic_DNA"/>
</dbReference>
<sequence length="177" mass="19225">MIKAIAKLIVALNGNVKASQIAAGFAWGLLLALVPVGIIWVVLFIVSFFFKHNHASKLLVMAVFKLIGPLTAIPLDLLGWEILHIEALRPGLTVLYNTPLVPFTKFNNTLVAGGLAAGIVLWIPVYCITRALIPLYRNTLAPRIRESRFVKAVKKVPLISSIAKAVSSLSDVHKAVN</sequence>
<organism evidence="3 4">
    <name type="scientific">Breznakiella homolactica</name>
    <dbReference type="NCBI Taxonomy" id="2798577"/>
    <lineage>
        <taxon>Bacteria</taxon>
        <taxon>Pseudomonadati</taxon>
        <taxon>Spirochaetota</taxon>
        <taxon>Spirochaetia</taxon>
        <taxon>Spirochaetales</taxon>
        <taxon>Breznakiellaceae</taxon>
        <taxon>Breznakiella</taxon>
    </lineage>
</organism>
<keyword evidence="4" id="KW-1185">Reference proteome</keyword>
<feature type="domain" description="DUF2062" evidence="2">
    <location>
        <begin position="17"/>
        <end position="138"/>
    </location>
</feature>
<keyword evidence="1" id="KW-0812">Transmembrane</keyword>
<evidence type="ECO:0000256" key="1">
    <source>
        <dbReference type="SAM" id="Phobius"/>
    </source>
</evidence>
<dbReference type="Pfam" id="PF09835">
    <property type="entry name" value="DUF2062"/>
    <property type="match status" value="1"/>
</dbReference>
<feature type="transmembrane region" description="Helical" evidence="1">
    <location>
        <begin position="62"/>
        <end position="83"/>
    </location>
</feature>